<dbReference type="EMBL" id="LR791948">
    <property type="protein sequence ID" value="CAB3267810.1"/>
    <property type="molecule type" value="mRNA"/>
</dbReference>
<evidence type="ECO:0000313" key="2">
    <source>
        <dbReference type="EMBL" id="CAB3267810.1"/>
    </source>
</evidence>
<feature type="region of interest" description="Disordered" evidence="1">
    <location>
        <begin position="268"/>
        <end position="308"/>
    </location>
</feature>
<dbReference type="AlphaFoldDB" id="A0A6F9DXS3"/>
<gene>
    <name evidence="2" type="primary">Xrn2-002</name>
</gene>
<organism evidence="2">
    <name type="scientific">Phallusia mammillata</name>
    <dbReference type="NCBI Taxonomy" id="59560"/>
    <lineage>
        <taxon>Eukaryota</taxon>
        <taxon>Metazoa</taxon>
        <taxon>Chordata</taxon>
        <taxon>Tunicata</taxon>
        <taxon>Ascidiacea</taxon>
        <taxon>Phlebobranchia</taxon>
        <taxon>Ascidiidae</taxon>
        <taxon>Phallusia</taxon>
    </lineage>
</organism>
<feature type="region of interest" description="Disordered" evidence="1">
    <location>
        <begin position="188"/>
        <end position="251"/>
    </location>
</feature>
<dbReference type="GO" id="GO:0003723">
    <property type="term" value="F:RNA binding"/>
    <property type="evidence" value="ECO:0007669"/>
    <property type="project" value="InterPro"/>
</dbReference>
<dbReference type="InterPro" id="IPR042509">
    <property type="entry name" value="ZCCHC3"/>
</dbReference>
<evidence type="ECO:0000256" key="1">
    <source>
        <dbReference type="SAM" id="MobiDB-lite"/>
    </source>
</evidence>
<dbReference type="PANTHER" id="PTHR22639:SF3">
    <property type="entry name" value="ZINC FINGER CCHC DOMAIN-CONTAINING PROTEIN 3"/>
    <property type="match status" value="1"/>
</dbReference>
<protein>
    <submittedName>
        <fullName evidence="2">Uncharacterized protein zf(Cchc)-19</fullName>
    </submittedName>
</protein>
<sequence>MSLQAATFHLSVGRLKYWPSSLPGRLDSSFIIYELLKKFNFPVQELEGIVERRGGLTDFTCRTKEGARTLQRKLGSHPNVEYEKLYDSEWTRVWVKEVPPRYSNEEIRAYIERKHGEVKKHEKVKDRWGLYDGKRTFDTKTVDLKESPIGPKIRLGGLAFVIEYDNQPPQCFVCRQFGHMRDECEALKSRENTPENSVEEAVEGPPLPSATSTPVRAEKNDGFQVVQGRRNRKKSGKANANPLKSSATETGTLVAQALEPLTTEANKELQHPEGGTSGAPDKEHQNPEGGTSGAWPIRPKTKIWNYPPGKRLLLSATPAA</sequence>
<proteinExistence type="evidence at transcript level"/>
<dbReference type="PANTHER" id="PTHR22639">
    <property type="entry name" value="GAG-RELATED PROTEIN"/>
    <property type="match status" value="1"/>
</dbReference>
<dbReference type="GO" id="GO:0002218">
    <property type="term" value="P:activation of innate immune response"/>
    <property type="evidence" value="ECO:0007669"/>
    <property type="project" value="InterPro"/>
</dbReference>
<accession>A0A6F9DXS3</accession>
<dbReference type="GO" id="GO:0003690">
    <property type="term" value="F:double-stranded DNA binding"/>
    <property type="evidence" value="ECO:0007669"/>
    <property type="project" value="InterPro"/>
</dbReference>
<name>A0A6F9DXS3_9ASCI</name>
<reference evidence="2" key="1">
    <citation type="submission" date="2020-04" db="EMBL/GenBank/DDBJ databases">
        <authorList>
            <person name="Neveu A P."/>
        </authorList>
    </citation>
    <scope>NUCLEOTIDE SEQUENCE</scope>
    <source>
        <tissue evidence="2">Whole embryo</tissue>
    </source>
</reference>
<feature type="compositionally biased region" description="Polar residues" evidence="1">
    <location>
        <begin position="242"/>
        <end position="251"/>
    </location>
</feature>